<feature type="transmembrane region" description="Helical" evidence="1">
    <location>
        <begin position="73"/>
        <end position="97"/>
    </location>
</feature>
<sequence length="144" mass="16355">MNTQVHVSFLRKVLSGYMPKSGITDSNGSSMYGFLRYLHTILHSGCTSLHSHQQCRKVPFSPQPLQHLLFVDLLMMAILTGVRWYLMVVLICISLIISDVEHCFKCLLAICVSSLEKCLFRSIFQLVVGFSAVEVSKLFVHFRD</sequence>
<evidence type="ECO:0000256" key="1">
    <source>
        <dbReference type="SAM" id="Phobius"/>
    </source>
</evidence>
<name>A0A8D0UTU9_PIG</name>
<proteinExistence type="predicted"/>
<keyword evidence="1" id="KW-1133">Transmembrane helix</keyword>
<keyword evidence="1" id="KW-0472">Membrane</keyword>
<dbReference type="Ensembl" id="ENSSSCT00025067836.1">
    <property type="protein sequence ID" value="ENSSSCP00025029112.1"/>
    <property type="gene ID" value="ENSSSCG00025049787.1"/>
</dbReference>
<protein>
    <submittedName>
        <fullName evidence="2">Uncharacterized protein</fullName>
    </submittedName>
</protein>
<evidence type="ECO:0000313" key="3">
    <source>
        <dbReference type="Proteomes" id="UP000694727"/>
    </source>
</evidence>
<keyword evidence="1" id="KW-0812">Transmembrane</keyword>
<accession>A0A8D0UTU9</accession>
<dbReference type="Proteomes" id="UP000694727">
    <property type="component" value="Unplaced"/>
</dbReference>
<dbReference type="AlphaFoldDB" id="A0A8D0UTU9"/>
<reference evidence="2" key="1">
    <citation type="submission" date="2025-08" db="UniProtKB">
        <authorList>
            <consortium name="Ensembl"/>
        </authorList>
    </citation>
    <scope>IDENTIFICATION</scope>
</reference>
<organism evidence="2 3">
    <name type="scientific">Sus scrofa</name>
    <name type="common">Pig</name>
    <dbReference type="NCBI Taxonomy" id="9823"/>
    <lineage>
        <taxon>Eukaryota</taxon>
        <taxon>Metazoa</taxon>
        <taxon>Chordata</taxon>
        <taxon>Craniata</taxon>
        <taxon>Vertebrata</taxon>
        <taxon>Euteleostomi</taxon>
        <taxon>Mammalia</taxon>
        <taxon>Eutheria</taxon>
        <taxon>Laurasiatheria</taxon>
        <taxon>Artiodactyla</taxon>
        <taxon>Suina</taxon>
        <taxon>Suidae</taxon>
        <taxon>Sus</taxon>
    </lineage>
</organism>
<evidence type="ECO:0000313" key="2">
    <source>
        <dbReference type="Ensembl" id="ENSSSCP00025029112.1"/>
    </source>
</evidence>